<evidence type="ECO:0000256" key="2">
    <source>
        <dbReference type="ARBA" id="ARBA00009320"/>
    </source>
</evidence>
<keyword evidence="5" id="KW-1185">Reference proteome</keyword>
<dbReference type="Gene3D" id="3.30.470.10">
    <property type="match status" value="1"/>
</dbReference>
<comment type="cofactor">
    <cofactor evidence="1">
        <name>pyridoxal 5'-phosphate</name>
        <dbReference type="ChEBI" id="CHEBI:597326"/>
    </cofactor>
</comment>
<dbReference type="InterPro" id="IPR036038">
    <property type="entry name" value="Aminotransferase-like"/>
</dbReference>
<dbReference type="PANTHER" id="PTHR42743:SF11">
    <property type="entry name" value="AMINODEOXYCHORISMATE LYASE"/>
    <property type="match status" value="1"/>
</dbReference>
<sequence length="282" mass="31694">MLCWMDGEFEQAEHLRISPFDHGFLYGAGFFETFRTYEGRVFLFKEHMERLRGALREYRIAMPYSDEKISEAIQGLHERSGGRDGYFRLNVSAGVHDIGLAPSEYGSPNVILFRKELAVSPRGTEKKAVWLETERNLPESRIRHKSHNFLNNVRGRLELPSLKELEGIFLTADGYVAEGVTSNVFWVKDGELYTPSTETGILPGLTRGFLLELAAKAGMDVHIGLFGKSDVERADEVFVSNSVQELVPLSAVGEQPMPGASGVYYEKLHRLYVQAIDGMKEG</sequence>
<dbReference type="InterPro" id="IPR043132">
    <property type="entry name" value="BCAT-like_C"/>
</dbReference>
<gene>
    <name evidence="4" type="primary">pabC</name>
    <name evidence="4" type="ORF">ACFPTP_02850</name>
</gene>
<dbReference type="InterPro" id="IPR050571">
    <property type="entry name" value="Class-IV_PLP-Dep_Aminotrnsfr"/>
</dbReference>
<organism evidence="4 5">
    <name type="scientific">Sporosarcina koreensis</name>
    <dbReference type="NCBI Taxonomy" id="334735"/>
    <lineage>
        <taxon>Bacteria</taxon>
        <taxon>Bacillati</taxon>
        <taxon>Bacillota</taxon>
        <taxon>Bacilli</taxon>
        <taxon>Bacillales</taxon>
        <taxon>Caryophanaceae</taxon>
        <taxon>Sporosarcina</taxon>
    </lineage>
</organism>
<dbReference type="SUPFAM" id="SSF56752">
    <property type="entry name" value="D-aminoacid aminotransferase-like PLP-dependent enzymes"/>
    <property type="match status" value="1"/>
</dbReference>
<dbReference type="NCBIfam" id="NF005800">
    <property type="entry name" value="PRK07650.1"/>
    <property type="match status" value="1"/>
</dbReference>
<dbReference type="InterPro" id="IPR001544">
    <property type="entry name" value="Aminotrans_IV"/>
</dbReference>
<dbReference type="RefSeq" id="WP_381442001.1">
    <property type="nucleotide sequence ID" value="NZ_JBHSNP010000006.1"/>
</dbReference>
<proteinExistence type="inferred from homology"/>
<evidence type="ECO:0000256" key="3">
    <source>
        <dbReference type="ARBA" id="ARBA00022898"/>
    </source>
</evidence>
<dbReference type="Proteomes" id="UP001596071">
    <property type="component" value="Unassembled WGS sequence"/>
</dbReference>
<dbReference type="EC" id="4.1.3.38" evidence="4"/>
<dbReference type="Gene3D" id="3.20.10.10">
    <property type="entry name" value="D-amino Acid Aminotransferase, subunit A, domain 2"/>
    <property type="match status" value="1"/>
</dbReference>
<name>A0ABW0TT44_9BACL</name>
<comment type="similarity">
    <text evidence="2">Belongs to the class-IV pyridoxal-phosphate-dependent aminotransferase family.</text>
</comment>
<keyword evidence="4" id="KW-0456">Lyase</keyword>
<dbReference type="CDD" id="cd00449">
    <property type="entry name" value="PLPDE_IV"/>
    <property type="match status" value="1"/>
</dbReference>
<protein>
    <submittedName>
        <fullName evidence="4">Aminodeoxychorismate lyase</fullName>
        <ecNumber evidence="4">4.1.3.38</ecNumber>
    </submittedName>
</protein>
<comment type="caution">
    <text evidence="4">The sequence shown here is derived from an EMBL/GenBank/DDBJ whole genome shotgun (WGS) entry which is preliminary data.</text>
</comment>
<accession>A0ABW0TT44</accession>
<evidence type="ECO:0000313" key="4">
    <source>
        <dbReference type="EMBL" id="MFC5602196.1"/>
    </source>
</evidence>
<dbReference type="EMBL" id="JBHSNP010000006">
    <property type="protein sequence ID" value="MFC5602196.1"/>
    <property type="molecule type" value="Genomic_DNA"/>
</dbReference>
<keyword evidence="3" id="KW-0663">Pyridoxal phosphate</keyword>
<dbReference type="Pfam" id="PF01063">
    <property type="entry name" value="Aminotran_4"/>
    <property type="match status" value="1"/>
</dbReference>
<evidence type="ECO:0000313" key="5">
    <source>
        <dbReference type="Proteomes" id="UP001596071"/>
    </source>
</evidence>
<evidence type="ECO:0000256" key="1">
    <source>
        <dbReference type="ARBA" id="ARBA00001933"/>
    </source>
</evidence>
<dbReference type="GO" id="GO:0008696">
    <property type="term" value="F:4-amino-4-deoxychorismate lyase activity"/>
    <property type="evidence" value="ECO:0007669"/>
    <property type="project" value="UniProtKB-EC"/>
</dbReference>
<dbReference type="PANTHER" id="PTHR42743">
    <property type="entry name" value="AMINO-ACID AMINOTRANSFERASE"/>
    <property type="match status" value="1"/>
</dbReference>
<reference evidence="5" key="1">
    <citation type="journal article" date="2019" name="Int. J. Syst. Evol. Microbiol.">
        <title>The Global Catalogue of Microorganisms (GCM) 10K type strain sequencing project: providing services to taxonomists for standard genome sequencing and annotation.</title>
        <authorList>
            <consortium name="The Broad Institute Genomics Platform"/>
            <consortium name="The Broad Institute Genome Sequencing Center for Infectious Disease"/>
            <person name="Wu L."/>
            <person name="Ma J."/>
        </authorList>
    </citation>
    <scope>NUCLEOTIDE SEQUENCE [LARGE SCALE GENOMIC DNA]</scope>
    <source>
        <strain evidence="5">KACC 11299</strain>
    </source>
</reference>
<dbReference type="InterPro" id="IPR043131">
    <property type="entry name" value="BCAT-like_N"/>
</dbReference>